<gene>
    <name evidence="6" type="primary">LOC109324516</name>
</gene>
<evidence type="ECO:0000256" key="1">
    <source>
        <dbReference type="ARBA" id="ARBA00007996"/>
    </source>
</evidence>
<dbReference type="PROSITE" id="PS01100">
    <property type="entry name" value="NNMT_PNMT_TEMT"/>
    <property type="match status" value="1"/>
</dbReference>
<evidence type="ECO:0000256" key="2">
    <source>
        <dbReference type="ARBA" id="ARBA00022603"/>
    </source>
</evidence>
<keyword evidence="2" id="KW-0489">Methyltransferase</keyword>
<dbReference type="GO" id="GO:0008170">
    <property type="term" value="F:N-methyltransferase activity"/>
    <property type="evidence" value="ECO:0007669"/>
    <property type="project" value="TreeGrafter"/>
</dbReference>
<dbReference type="Pfam" id="PF01234">
    <property type="entry name" value="NNMT_PNMT_TEMT"/>
    <property type="match status" value="1"/>
</dbReference>
<dbReference type="GO" id="GO:0008757">
    <property type="term" value="F:S-adenosylmethionine-dependent methyltransferase activity"/>
    <property type="evidence" value="ECO:0007669"/>
    <property type="project" value="UniProtKB-ARBA"/>
</dbReference>
<feature type="binding site" evidence="5">
    <location>
        <position position="88"/>
    </location>
    <ligand>
        <name>S-adenosyl-L-methionine</name>
        <dbReference type="ChEBI" id="CHEBI:59789"/>
    </ligand>
</feature>
<dbReference type="PIRSF" id="PIRSF000384">
    <property type="entry name" value="PNMTase"/>
    <property type="match status" value="1"/>
</dbReference>
<dbReference type="GO" id="GO:0032259">
    <property type="term" value="P:methylation"/>
    <property type="evidence" value="ECO:0007669"/>
    <property type="project" value="UniProtKB-KW"/>
</dbReference>
<dbReference type="PANTHER" id="PTHR10867:SF32">
    <property type="entry name" value="NICOTINAMIDE N-METHYLTRANSFERASE"/>
    <property type="match status" value="1"/>
</dbReference>
<accession>A0A7M4EW19</accession>
<feature type="binding site" evidence="5">
    <location>
        <begin position="140"/>
        <end position="141"/>
    </location>
    <ligand>
        <name>S-adenosyl-L-methionine</name>
        <dbReference type="ChEBI" id="CHEBI:59789"/>
    </ligand>
</feature>
<evidence type="ECO:0000313" key="7">
    <source>
        <dbReference type="Proteomes" id="UP000594220"/>
    </source>
</evidence>
<reference evidence="6" key="1">
    <citation type="submission" date="2025-08" db="UniProtKB">
        <authorList>
            <consortium name="Ensembl"/>
        </authorList>
    </citation>
    <scope>IDENTIFICATION</scope>
</reference>
<dbReference type="Proteomes" id="UP000594220">
    <property type="component" value="Unplaced"/>
</dbReference>
<feature type="binding site" evidence="5">
    <location>
        <position position="83"/>
    </location>
    <ligand>
        <name>S-adenosyl-L-methionine</name>
        <dbReference type="ChEBI" id="CHEBI:59789"/>
    </ligand>
</feature>
<dbReference type="InterPro" id="IPR029063">
    <property type="entry name" value="SAM-dependent_MTases_sf"/>
</dbReference>
<dbReference type="CDD" id="cd02440">
    <property type="entry name" value="AdoMet_MTases"/>
    <property type="match status" value="1"/>
</dbReference>
<feature type="binding site" evidence="5">
    <location>
        <position position="67"/>
    </location>
    <ligand>
        <name>S-adenosyl-L-methionine</name>
        <dbReference type="ChEBI" id="CHEBI:59789"/>
    </ligand>
</feature>
<reference evidence="6" key="2">
    <citation type="submission" date="2025-09" db="UniProtKB">
        <authorList>
            <consortium name="Ensembl"/>
        </authorList>
    </citation>
    <scope>IDENTIFICATION</scope>
</reference>
<dbReference type="PROSITE" id="PS51681">
    <property type="entry name" value="SAM_MT_NNMT_PNMT_TEMT"/>
    <property type="match status" value="1"/>
</dbReference>
<name>A0A7M4EW19_CROPO</name>
<feature type="binding site" evidence="5">
    <location>
        <position position="20"/>
    </location>
    <ligand>
        <name>S-adenosyl-L-methionine</name>
        <dbReference type="ChEBI" id="CHEBI:59789"/>
    </ligand>
</feature>
<organism evidence="6 7">
    <name type="scientific">Crocodylus porosus</name>
    <name type="common">Saltwater crocodile</name>
    <name type="synonym">Estuarine crocodile</name>
    <dbReference type="NCBI Taxonomy" id="8502"/>
    <lineage>
        <taxon>Eukaryota</taxon>
        <taxon>Metazoa</taxon>
        <taxon>Chordata</taxon>
        <taxon>Craniata</taxon>
        <taxon>Vertebrata</taxon>
        <taxon>Euteleostomi</taxon>
        <taxon>Archelosauria</taxon>
        <taxon>Archosauria</taxon>
        <taxon>Crocodylia</taxon>
        <taxon>Longirostres</taxon>
        <taxon>Crocodylidae</taxon>
        <taxon>Crocodylus</taxon>
    </lineage>
</organism>
<sequence>PMAAFTGGEVYKAEFDPTAYLEYFKFGGGTLGDEFLAFVLKHYCKTFTSGAVTGHTLIDIGSGPTIYQLLSACESFKEITASDYIDQNCQELQKWLKNEPGAFDWTPVVQHVCELEGDRNKWAEKERKLRGAIKRVLKCDVHKSNPLDPVVLPPADCLVSSLCLEAACKDQSSYRAALRNISSLLKPGGHLVLSGDLGSSFYMVGPKKFFCLVLTEEFLRGALSATGFTVETAEVLSRADVAQHDICDFSGMYFILARKN</sequence>
<keyword evidence="7" id="KW-1185">Reference proteome</keyword>
<keyword evidence="4 5" id="KW-0949">S-adenosyl-L-methionine</keyword>
<evidence type="ECO:0000256" key="3">
    <source>
        <dbReference type="ARBA" id="ARBA00022679"/>
    </source>
</evidence>
<dbReference type="GO" id="GO:0005829">
    <property type="term" value="C:cytosol"/>
    <property type="evidence" value="ECO:0007669"/>
    <property type="project" value="TreeGrafter"/>
</dbReference>
<dbReference type="PANTHER" id="PTHR10867">
    <property type="entry name" value="NNMT/PNMT/TEMT FAMILY MEMBER"/>
    <property type="match status" value="1"/>
</dbReference>
<feature type="binding site" evidence="5">
    <location>
        <begin position="61"/>
        <end position="62"/>
    </location>
    <ligand>
        <name>S-adenosyl-L-methionine</name>
        <dbReference type="ChEBI" id="CHEBI:59789"/>
    </ligand>
</feature>
<proteinExistence type="inferred from homology"/>
<dbReference type="FunFam" id="3.40.50.150:FF:000065">
    <property type="entry name" value="Phenylethanolamine N-methyltransferase"/>
    <property type="match status" value="1"/>
</dbReference>
<dbReference type="Ensembl" id="ENSCPRT00005018554.1">
    <property type="protein sequence ID" value="ENSCPRP00005015839.1"/>
    <property type="gene ID" value="ENSCPRG00005011086.1"/>
</dbReference>
<evidence type="ECO:0000256" key="4">
    <source>
        <dbReference type="ARBA" id="ARBA00022691"/>
    </source>
</evidence>
<dbReference type="GeneTree" id="ENSGT00390000011708"/>
<keyword evidence="3" id="KW-0808">Transferase</keyword>
<evidence type="ECO:0000256" key="5">
    <source>
        <dbReference type="PIRSR" id="PIRSR000384-1"/>
    </source>
</evidence>
<dbReference type="InterPro" id="IPR025820">
    <property type="entry name" value="NNMT/PNMT/TEMT_CS"/>
</dbReference>
<comment type="similarity">
    <text evidence="1">Belongs to the class I-like SAM-binding methyltransferase superfamily. NNMT/PNMT/TEMT family.</text>
</comment>
<evidence type="ECO:0000313" key="6">
    <source>
        <dbReference type="Ensembl" id="ENSCPRP00005015839.1"/>
    </source>
</evidence>
<dbReference type="Gene3D" id="3.40.50.150">
    <property type="entry name" value="Vaccinia Virus protein VP39"/>
    <property type="match status" value="1"/>
</dbReference>
<dbReference type="NCBIfam" id="NF041360">
    <property type="entry name" value="GntF_guanitoxin"/>
    <property type="match status" value="1"/>
</dbReference>
<dbReference type="InterPro" id="IPR000940">
    <property type="entry name" value="NNMT_TEMT_trans"/>
</dbReference>
<dbReference type="OMA" id="VAQHDIC"/>
<dbReference type="AlphaFoldDB" id="A0A7M4EW19"/>
<protein>
    <submittedName>
        <fullName evidence="6">Nicotinamide N-methyltransferase-like</fullName>
    </submittedName>
</protein>
<dbReference type="SUPFAM" id="SSF53335">
    <property type="entry name" value="S-adenosyl-L-methionine-dependent methyltransferases"/>
    <property type="match status" value="1"/>
</dbReference>
<dbReference type="InterPro" id="IPR053384">
    <property type="entry name" value="SAM-dep_methyltransferase"/>
</dbReference>